<dbReference type="GO" id="GO:0005739">
    <property type="term" value="C:mitochondrion"/>
    <property type="evidence" value="ECO:0007669"/>
    <property type="project" value="UniProtKB-ARBA"/>
</dbReference>
<dbReference type="PANTHER" id="PTHR16255:SF1">
    <property type="entry name" value="REQUIRED FOR MEIOTIC NUCLEAR DIVISION PROTEIN 1 HOMOLOG"/>
    <property type="match status" value="1"/>
</dbReference>
<feature type="non-terminal residue" evidence="3">
    <location>
        <position position="326"/>
    </location>
</feature>
<keyword evidence="4" id="KW-1185">Reference proteome</keyword>
<accession>A0A0V1MJD6</accession>
<name>A0A0V1MJD6_9BILA</name>
<feature type="non-terminal residue" evidence="3">
    <location>
        <position position="1"/>
    </location>
</feature>
<dbReference type="AlphaFoldDB" id="A0A0V1MJD6"/>
<dbReference type="PANTHER" id="PTHR16255">
    <property type="entry name" value="REQUIRED FOR MEIOTIC NUCLEAR DIVISION PROTEIN 1 HOMOLOG"/>
    <property type="match status" value="1"/>
</dbReference>
<evidence type="ECO:0000259" key="2">
    <source>
        <dbReference type="Pfam" id="PF02582"/>
    </source>
</evidence>
<dbReference type="InterPro" id="IPR003734">
    <property type="entry name" value="DUF155"/>
</dbReference>
<evidence type="ECO:0000313" key="4">
    <source>
        <dbReference type="Proteomes" id="UP000054843"/>
    </source>
</evidence>
<dbReference type="GO" id="GO:0070131">
    <property type="term" value="P:positive regulation of mitochondrial translation"/>
    <property type="evidence" value="ECO:0007669"/>
    <property type="project" value="TreeGrafter"/>
</dbReference>
<comment type="caution">
    <text evidence="3">The sequence shown here is derived from an EMBL/GenBank/DDBJ whole genome shotgun (WGS) entry which is preliminary data.</text>
</comment>
<protein>
    <submittedName>
        <fullName evidence="3">Required for meiotic nuclear division protein 1-like protein</fullName>
    </submittedName>
</protein>
<reference evidence="3 4" key="1">
    <citation type="submission" date="2015-01" db="EMBL/GenBank/DDBJ databases">
        <title>Evolution of Trichinella species and genotypes.</title>
        <authorList>
            <person name="Korhonen P.K."/>
            <person name="Edoardo P."/>
            <person name="Giuseppe L.R."/>
            <person name="Gasser R.B."/>
        </authorList>
    </citation>
    <scope>NUCLEOTIDE SEQUENCE [LARGE SCALE GENOMIC DNA]</scope>
    <source>
        <strain evidence="3">ISS1980</strain>
    </source>
</reference>
<comment type="similarity">
    <text evidence="1">Belongs to the RMD1/sif2 family.</text>
</comment>
<organism evidence="3 4">
    <name type="scientific">Trichinella papuae</name>
    <dbReference type="NCBI Taxonomy" id="268474"/>
    <lineage>
        <taxon>Eukaryota</taxon>
        <taxon>Metazoa</taxon>
        <taxon>Ecdysozoa</taxon>
        <taxon>Nematoda</taxon>
        <taxon>Enoplea</taxon>
        <taxon>Dorylaimia</taxon>
        <taxon>Trichinellida</taxon>
        <taxon>Trichinellidae</taxon>
        <taxon>Trichinella</taxon>
    </lineage>
</organism>
<dbReference type="OrthoDB" id="242766at2759"/>
<sequence>LFLSYQKKKLNMASSKTVMLSKFGVSSAVAKKVRPSKRILPQNVVSPAQNIFAFATADSYRFKELIKSMKKENFTITHISSELPDVVYVKQKFQQQGEAFVFYDGGVVFWDFNEKSRREFLNAIRLYEESPYEDKIVESEEENLSYVFSEQSKAEFRQETFLLPTQISQETSTLYKFAVSNAMFLSVKLSIWESLLDDFVASSEDVVEHLQLGRITLSKSEVLRRAGKLFMLRHRISLCGDLLDAPDFYWDKQDLERIYSEAFSLFNMGKRTRVVNEKLTYCLELLQLLDGNISQVHSVRLEVMIIVLILIEVLFEILHYSRHYFN</sequence>
<evidence type="ECO:0000256" key="1">
    <source>
        <dbReference type="ARBA" id="ARBA00008306"/>
    </source>
</evidence>
<gene>
    <name evidence="3" type="primary">RMND1</name>
    <name evidence="3" type="ORF">T10_13310</name>
</gene>
<feature type="domain" description="DUF155" evidence="2">
    <location>
        <begin position="100"/>
        <end position="276"/>
    </location>
</feature>
<dbReference type="STRING" id="268474.A0A0V1MJD6"/>
<evidence type="ECO:0000313" key="3">
    <source>
        <dbReference type="EMBL" id="KRZ71650.1"/>
    </source>
</evidence>
<dbReference type="EMBL" id="JYDO01000092">
    <property type="protein sequence ID" value="KRZ71650.1"/>
    <property type="molecule type" value="Genomic_DNA"/>
</dbReference>
<proteinExistence type="inferred from homology"/>
<dbReference type="InterPro" id="IPR051624">
    <property type="entry name" value="RMD1/Sad1-interacting"/>
</dbReference>
<dbReference type="Pfam" id="PF02582">
    <property type="entry name" value="DUF155"/>
    <property type="match status" value="1"/>
</dbReference>
<dbReference type="Proteomes" id="UP000054843">
    <property type="component" value="Unassembled WGS sequence"/>
</dbReference>